<evidence type="ECO:0000313" key="5">
    <source>
        <dbReference type="Proteomes" id="UP000007519"/>
    </source>
</evidence>
<dbReference type="OrthoDB" id="9771734at2"/>
<sequence length="330" mass="36722">MMNELIKNFGAQLTEAIAIGENITLTAPKQELRNIVVVGMGGSGIGANFAKEFTAEERPLPMEVVKGYDLPNYVNPHSLVICSSFSGNTEETLIGLEAAIAKGAKIVCVSSGGKMKALAEEHGLDFVQLPHAGSPPRACLGLSLVQQLFILKFFGCAKAERIEQLKQSILLLEKEQADIMEKAKKMAQFMSGKFPVLYTHDRMGSVVLRLRQQLNENAKILCGHHLIPEMNHNELVGWRKQEGDFAVLIFRSKFEHERNQARIKINKEIINHYTQTLIEIKLKGDSLIEEAMYAVHLGDWISWELSVLRQVDATEVKVIDFLKGELAGQA</sequence>
<dbReference type="EMBL" id="CP002831">
    <property type="protein sequence ID" value="AFC26111.1"/>
    <property type="molecule type" value="Genomic_DNA"/>
</dbReference>
<proteinExistence type="inferred from homology"/>
<organism evidence="4 5">
    <name type="scientific">Saprospira grandis (strain Lewin)</name>
    <dbReference type="NCBI Taxonomy" id="984262"/>
    <lineage>
        <taxon>Bacteria</taxon>
        <taxon>Pseudomonadati</taxon>
        <taxon>Bacteroidota</taxon>
        <taxon>Saprospiria</taxon>
        <taxon>Saprospirales</taxon>
        <taxon>Saprospiraceae</taxon>
        <taxon>Saprospira</taxon>
    </lineage>
</organism>
<dbReference type="NCBIfam" id="TIGR02128">
    <property type="entry name" value="G6PI_arch"/>
    <property type="match status" value="1"/>
</dbReference>
<dbReference type="PROSITE" id="PS51464">
    <property type="entry name" value="SIS"/>
    <property type="match status" value="1"/>
</dbReference>
<dbReference type="SUPFAM" id="SSF53697">
    <property type="entry name" value="SIS domain"/>
    <property type="match status" value="1"/>
</dbReference>
<accession>H6L175</accession>
<dbReference type="AlphaFoldDB" id="H6L175"/>
<dbReference type="EC" id="5.3.1.8" evidence="4"/>
<keyword evidence="2 4" id="KW-0413">Isomerase</keyword>
<dbReference type="CDD" id="cd05017">
    <property type="entry name" value="SIS_PGI_PMI_1"/>
    <property type="match status" value="1"/>
</dbReference>
<reference evidence="4 5" key="1">
    <citation type="journal article" date="2012" name="Stand. Genomic Sci.">
        <title>Complete genome sequencing and analysis of Saprospira grandis str. Lewin, a predatory marine bacterium.</title>
        <authorList>
            <person name="Saw J.H."/>
            <person name="Yuryev A."/>
            <person name="Kanbe M."/>
            <person name="Hou S."/>
            <person name="Young A.G."/>
            <person name="Aizawa S."/>
            <person name="Alam M."/>
        </authorList>
    </citation>
    <scope>NUCLEOTIDE SEQUENCE [LARGE SCALE GENOMIC DNA]</scope>
    <source>
        <strain evidence="4 5">Lewin</strain>
    </source>
</reference>
<name>H6L175_SAPGL</name>
<dbReference type="NCBIfam" id="NF006423">
    <property type="entry name" value="PRK08674.1-2"/>
    <property type="match status" value="1"/>
</dbReference>
<dbReference type="HOGENOM" id="CLU_059687_0_0_10"/>
<evidence type="ECO:0000313" key="4">
    <source>
        <dbReference type="EMBL" id="AFC26111.1"/>
    </source>
</evidence>
<dbReference type="GO" id="GO:1901135">
    <property type="term" value="P:carbohydrate derivative metabolic process"/>
    <property type="evidence" value="ECO:0007669"/>
    <property type="project" value="InterPro"/>
</dbReference>
<dbReference type="RefSeq" id="WP_015693706.1">
    <property type="nucleotide sequence ID" value="NC_016940.1"/>
</dbReference>
<dbReference type="InterPro" id="IPR001347">
    <property type="entry name" value="SIS_dom"/>
</dbReference>
<keyword evidence="5" id="KW-1185">Reference proteome</keyword>
<dbReference type="GO" id="GO:0005975">
    <property type="term" value="P:carbohydrate metabolic process"/>
    <property type="evidence" value="ECO:0007669"/>
    <property type="project" value="InterPro"/>
</dbReference>
<evidence type="ECO:0000256" key="1">
    <source>
        <dbReference type="ARBA" id="ARBA00010523"/>
    </source>
</evidence>
<protein>
    <submittedName>
        <fullName evidence="4">Bifunctional phosphoglucose/phosphomannose isomerase</fullName>
        <ecNumber evidence="4">5.3.1.8</ecNumber>
    </submittedName>
</protein>
<dbReference type="InterPro" id="IPR046348">
    <property type="entry name" value="SIS_dom_sf"/>
</dbReference>
<dbReference type="InterPro" id="IPR019490">
    <property type="entry name" value="Glu6P/Mann6P_isomerase_C"/>
</dbReference>
<dbReference type="GO" id="GO:0004347">
    <property type="term" value="F:glucose-6-phosphate isomerase activity"/>
    <property type="evidence" value="ECO:0007669"/>
    <property type="project" value="InterPro"/>
</dbReference>
<dbReference type="GO" id="GO:0097367">
    <property type="term" value="F:carbohydrate derivative binding"/>
    <property type="evidence" value="ECO:0007669"/>
    <property type="project" value="InterPro"/>
</dbReference>
<comment type="similarity">
    <text evidence="1">Belongs to the PGI/PMI family.</text>
</comment>
<dbReference type="Proteomes" id="UP000007519">
    <property type="component" value="Chromosome"/>
</dbReference>
<evidence type="ECO:0000256" key="2">
    <source>
        <dbReference type="ARBA" id="ARBA00023235"/>
    </source>
</evidence>
<dbReference type="InterPro" id="IPR035484">
    <property type="entry name" value="SIS_PGI/PMI_1"/>
</dbReference>
<feature type="domain" description="SIS" evidence="3">
    <location>
        <begin position="24"/>
        <end position="165"/>
    </location>
</feature>
<dbReference type="Gene3D" id="3.40.50.10490">
    <property type="entry name" value="Glucose-6-phosphate isomerase like protein, domain 1"/>
    <property type="match status" value="2"/>
</dbReference>
<dbReference type="CDD" id="cd05637">
    <property type="entry name" value="SIS_PGI_PMI_2"/>
    <property type="match status" value="1"/>
</dbReference>
<dbReference type="Pfam" id="PF10432">
    <property type="entry name" value="bact-PGI_C"/>
    <property type="match status" value="1"/>
</dbReference>
<dbReference type="GO" id="GO:0004476">
    <property type="term" value="F:mannose-6-phosphate isomerase activity"/>
    <property type="evidence" value="ECO:0007669"/>
    <property type="project" value="UniProtKB-EC"/>
</dbReference>
<dbReference type="KEGG" id="sgn:SGRA_3386"/>
<evidence type="ECO:0000259" key="3">
    <source>
        <dbReference type="PROSITE" id="PS51464"/>
    </source>
</evidence>
<dbReference type="STRING" id="984262.SGRA_3386"/>
<dbReference type="eggNOG" id="COG2222">
    <property type="taxonomic scope" value="Bacteria"/>
</dbReference>
<gene>
    <name evidence="4" type="primary">manA</name>
    <name evidence="4" type="ordered locus">SGRA_3386</name>
</gene>